<evidence type="ECO:0000256" key="5">
    <source>
        <dbReference type="RuleBase" id="RU363076"/>
    </source>
</evidence>
<sequence>MQKCEGSCIYGGYVLKKRSPCDFVFKIQGFDFGALVLRAFVPAVLLGESESKVNDQSAKTHEQPSDLTTESDQQIVTQDITEVSAYIEFLYYIMTFCKWNFSAQSPKLVNRGWVPRSWKDKSSKHSVDDEQPLAIESPTGGESRSSRWWFQSNKPDLVQDVTDVISTKVVGVVRGSENPSVFVPANDPSSSQWFYVDVPAISSACGLPENTVYIEDTNDNVNPSNLYPLPKDPSTLIRSSVMPHDHLNYTFTCLLLERKLKSLFQRPVKQLHESKDGYFLLLVLGNICLYSVSQDFLLTRFSSNHPRMKVLSSRQICVDLTNNINVIMNLEKADYLMKMQSL</sequence>
<keyword evidence="5" id="KW-0999">Mitochondrion inner membrane</keyword>
<feature type="region of interest" description="Disordered" evidence="6">
    <location>
        <begin position="52"/>
        <end position="73"/>
    </location>
</feature>
<dbReference type="GO" id="GO:0005743">
    <property type="term" value="C:mitochondrial inner membrane"/>
    <property type="evidence" value="ECO:0007669"/>
    <property type="project" value="UniProtKB-SubCell"/>
</dbReference>
<evidence type="ECO:0000256" key="6">
    <source>
        <dbReference type="SAM" id="MobiDB-lite"/>
    </source>
</evidence>
<keyword evidence="8" id="KW-1185">Reference proteome</keyword>
<keyword evidence="4" id="KW-0472">Membrane</keyword>
<comment type="function">
    <text evidence="5">Probably involved in the biogenesis of the COX complex.</text>
</comment>
<comment type="similarity">
    <text evidence="5">Belongs to the SURF1 family.</text>
</comment>
<comment type="subcellular location">
    <subcellularLocation>
        <location evidence="1">Membrane</location>
    </subcellularLocation>
    <subcellularLocation>
        <location evidence="5">Mitochondrion inner membrane</location>
        <topology evidence="5">Multi-pass membrane protein</topology>
    </subcellularLocation>
</comment>
<dbReference type="AlphaFoldDB" id="A0AAD8JBG4"/>
<evidence type="ECO:0000256" key="4">
    <source>
        <dbReference type="ARBA" id="ARBA00023136"/>
    </source>
</evidence>
<dbReference type="PANTHER" id="PTHR23427:SF2">
    <property type="entry name" value="SURFEIT LOCUS PROTEIN 1"/>
    <property type="match status" value="1"/>
</dbReference>
<dbReference type="InterPro" id="IPR002994">
    <property type="entry name" value="Surf1/Shy1"/>
</dbReference>
<dbReference type="Pfam" id="PF02104">
    <property type="entry name" value="SURF1"/>
    <property type="match status" value="1"/>
</dbReference>
<protein>
    <recommendedName>
        <fullName evidence="5">SURF1-like protein</fullName>
    </recommendedName>
</protein>
<reference evidence="7" key="2">
    <citation type="submission" date="2023-05" db="EMBL/GenBank/DDBJ databases">
        <authorList>
            <person name="Schelkunov M.I."/>
        </authorList>
    </citation>
    <scope>NUCLEOTIDE SEQUENCE</scope>
    <source>
        <strain evidence="7">Hsosn_3</strain>
        <tissue evidence="7">Leaf</tissue>
    </source>
</reference>
<dbReference type="EMBL" id="JAUIZM010000001">
    <property type="protein sequence ID" value="KAK1400656.1"/>
    <property type="molecule type" value="Genomic_DNA"/>
</dbReference>
<reference evidence="7" key="1">
    <citation type="submission" date="2023-02" db="EMBL/GenBank/DDBJ databases">
        <title>Genome of toxic invasive species Heracleum sosnowskyi carries increased number of genes despite the absence of recent whole-genome duplications.</title>
        <authorList>
            <person name="Schelkunov M."/>
            <person name="Shtratnikova V."/>
            <person name="Makarenko M."/>
            <person name="Klepikova A."/>
            <person name="Omelchenko D."/>
            <person name="Novikova G."/>
            <person name="Obukhova E."/>
            <person name="Bogdanov V."/>
            <person name="Penin A."/>
            <person name="Logacheva M."/>
        </authorList>
    </citation>
    <scope>NUCLEOTIDE SEQUENCE</scope>
    <source>
        <strain evidence="7">Hsosn_3</strain>
        <tissue evidence="7">Leaf</tissue>
    </source>
</reference>
<accession>A0AAD8JBG4</accession>
<feature type="compositionally biased region" description="Basic and acidic residues" evidence="6">
    <location>
        <begin position="118"/>
        <end position="128"/>
    </location>
</feature>
<name>A0AAD8JBG4_9APIA</name>
<dbReference type="InterPro" id="IPR045214">
    <property type="entry name" value="Surf1/Surf4"/>
</dbReference>
<proteinExistence type="inferred from homology"/>
<feature type="region of interest" description="Disordered" evidence="6">
    <location>
        <begin position="118"/>
        <end position="146"/>
    </location>
</feature>
<keyword evidence="3" id="KW-1133">Transmembrane helix</keyword>
<dbReference type="PANTHER" id="PTHR23427">
    <property type="entry name" value="SURFEIT LOCUS PROTEIN"/>
    <property type="match status" value="1"/>
</dbReference>
<keyword evidence="2" id="KW-0812">Transmembrane</keyword>
<feature type="compositionally biased region" description="Basic and acidic residues" evidence="6">
    <location>
        <begin position="52"/>
        <end position="64"/>
    </location>
</feature>
<evidence type="ECO:0000256" key="2">
    <source>
        <dbReference type="ARBA" id="ARBA00022692"/>
    </source>
</evidence>
<keyword evidence="5" id="KW-0496">Mitochondrion</keyword>
<evidence type="ECO:0000313" key="7">
    <source>
        <dbReference type="EMBL" id="KAK1400656.1"/>
    </source>
</evidence>
<evidence type="ECO:0000256" key="1">
    <source>
        <dbReference type="ARBA" id="ARBA00004370"/>
    </source>
</evidence>
<gene>
    <name evidence="7" type="ORF">POM88_000261</name>
</gene>
<organism evidence="7 8">
    <name type="scientific">Heracleum sosnowskyi</name>
    <dbReference type="NCBI Taxonomy" id="360622"/>
    <lineage>
        <taxon>Eukaryota</taxon>
        <taxon>Viridiplantae</taxon>
        <taxon>Streptophyta</taxon>
        <taxon>Embryophyta</taxon>
        <taxon>Tracheophyta</taxon>
        <taxon>Spermatophyta</taxon>
        <taxon>Magnoliopsida</taxon>
        <taxon>eudicotyledons</taxon>
        <taxon>Gunneridae</taxon>
        <taxon>Pentapetalae</taxon>
        <taxon>asterids</taxon>
        <taxon>campanulids</taxon>
        <taxon>Apiales</taxon>
        <taxon>Apiaceae</taxon>
        <taxon>Apioideae</taxon>
        <taxon>apioid superclade</taxon>
        <taxon>Tordylieae</taxon>
        <taxon>Tordyliinae</taxon>
        <taxon>Heracleum</taxon>
    </lineage>
</organism>
<evidence type="ECO:0000313" key="8">
    <source>
        <dbReference type="Proteomes" id="UP001237642"/>
    </source>
</evidence>
<evidence type="ECO:0000256" key="3">
    <source>
        <dbReference type="ARBA" id="ARBA00022989"/>
    </source>
</evidence>
<comment type="caution">
    <text evidence="7">The sequence shown here is derived from an EMBL/GenBank/DDBJ whole genome shotgun (WGS) entry which is preliminary data.</text>
</comment>
<dbReference type="Proteomes" id="UP001237642">
    <property type="component" value="Unassembled WGS sequence"/>
</dbReference>